<dbReference type="GO" id="GO:0009279">
    <property type="term" value="C:cell outer membrane"/>
    <property type="evidence" value="ECO:0007669"/>
    <property type="project" value="UniProtKB-SubCell"/>
</dbReference>
<keyword evidence="9" id="KW-1185">Reference proteome</keyword>
<keyword evidence="3 6" id="KW-0732">Signal</keyword>
<dbReference type="Proteomes" id="UP000266005">
    <property type="component" value="Unassembled WGS sequence"/>
</dbReference>
<feature type="chain" id="PRO_5017454947" evidence="6">
    <location>
        <begin position="29"/>
        <end position="450"/>
    </location>
</feature>
<dbReference type="SUPFAM" id="SSF48452">
    <property type="entry name" value="TPR-like"/>
    <property type="match status" value="1"/>
</dbReference>
<evidence type="ECO:0000259" key="7">
    <source>
        <dbReference type="Pfam" id="PF07980"/>
    </source>
</evidence>
<keyword evidence="4" id="KW-0472">Membrane</keyword>
<accession>A0A399SIT4</accession>
<dbReference type="EMBL" id="QWGE01000001">
    <property type="protein sequence ID" value="RIJ42861.1"/>
    <property type="molecule type" value="Genomic_DNA"/>
</dbReference>
<comment type="similarity">
    <text evidence="2">Belongs to the SusD family.</text>
</comment>
<feature type="signal peptide" evidence="6">
    <location>
        <begin position="1"/>
        <end position="28"/>
    </location>
</feature>
<dbReference type="Gene3D" id="1.25.40.390">
    <property type="match status" value="2"/>
</dbReference>
<dbReference type="InterPro" id="IPR012944">
    <property type="entry name" value="SusD_RagB_dom"/>
</dbReference>
<dbReference type="RefSeq" id="WP_119430743.1">
    <property type="nucleotide sequence ID" value="NZ_QWGE01000001.1"/>
</dbReference>
<evidence type="ECO:0000256" key="5">
    <source>
        <dbReference type="ARBA" id="ARBA00023237"/>
    </source>
</evidence>
<gene>
    <name evidence="8" type="ORF">D1627_03155</name>
</gene>
<proteinExistence type="inferred from homology"/>
<keyword evidence="5" id="KW-0998">Cell outer membrane</keyword>
<evidence type="ECO:0000256" key="6">
    <source>
        <dbReference type="SAM" id="SignalP"/>
    </source>
</evidence>
<comment type="caution">
    <text evidence="8">The sequence shown here is derived from an EMBL/GenBank/DDBJ whole genome shotgun (WGS) entry which is preliminary data.</text>
</comment>
<organism evidence="8 9">
    <name type="scientific">Pontibacter oryzae</name>
    <dbReference type="NCBI Taxonomy" id="2304593"/>
    <lineage>
        <taxon>Bacteria</taxon>
        <taxon>Pseudomonadati</taxon>
        <taxon>Bacteroidota</taxon>
        <taxon>Cytophagia</taxon>
        <taxon>Cytophagales</taxon>
        <taxon>Hymenobacteraceae</taxon>
        <taxon>Pontibacter</taxon>
    </lineage>
</organism>
<dbReference type="CDD" id="cd08977">
    <property type="entry name" value="SusD"/>
    <property type="match status" value="1"/>
</dbReference>
<name>A0A399SIT4_9BACT</name>
<dbReference type="AlphaFoldDB" id="A0A399SIT4"/>
<protein>
    <submittedName>
        <fullName evidence="8">RagB/SusD family nutrient uptake outer membrane protein</fullName>
    </submittedName>
</protein>
<comment type="subcellular location">
    <subcellularLocation>
        <location evidence="1">Cell outer membrane</location>
    </subcellularLocation>
</comment>
<evidence type="ECO:0000313" key="8">
    <source>
        <dbReference type="EMBL" id="RIJ42861.1"/>
    </source>
</evidence>
<evidence type="ECO:0000256" key="4">
    <source>
        <dbReference type="ARBA" id="ARBA00023136"/>
    </source>
</evidence>
<sequence>MMNRYIKHLRFIPIAASAVLLFLPSCEIDDIADPNNPTIESVMENATVDDLNNLVVGTESGMRNVLGTYYDDVGVIGREYYRFSGSDPRFTSDLLGAGSAVLDNNTFYTTNPWSARYRVVKNTNILIDAVNNTELITETQRQGYLGFAKTIKAHQLLMNLTLMNENGIRLDVADPENLGPIVDKPTALAAIAVLLDEAAAHLQQAGTLFAFSLSGYAAPDDVTGFTGFNNPAGFLKFNRALAARVAVYRENFADALTLLTQSFLELNTNFSRGVYYTFSTAPGDQLNPLFLPNNATGEIRIAHPSYVQDISPGDDRINKVSLRDAPATQSGLTGAYDVAIYTSNTDPIPIIRNEELILIYAEASIRTNQLTNAVTALNIIRAGHNLGPYQGPVTQAALINEMLRQRRFSLYFEGHRWIDMRRYGRLGELPIDRPEDNVWESFPIPFSENL</sequence>
<dbReference type="OrthoDB" id="9794888at2"/>
<dbReference type="Pfam" id="PF07980">
    <property type="entry name" value="SusD_RagB"/>
    <property type="match status" value="1"/>
</dbReference>
<feature type="domain" description="RagB/SusD" evidence="7">
    <location>
        <begin position="343"/>
        <end position="423"/>
    </location>
</feature>
<evidence type="ECO:0000313" key="9">
    <source>
        <dbReference type="Proteomes" id="UP000266005"/>
    </source>
</evidence>
<evidence type="ECO:0000256" key="1">
    <source>
        <dbReference type="ARBA" id="ARBA00004442"/>
    </source>
</evidence>
<reference evidence="9" key="1">
    <citation type="submission" date="2018-08" db="EMBL/GenBank/DDBJ databases">
        <title>Mucilaginibacter sp. MYSH2.</title>
        <authorList>
            <person name="Seo T."/>
        </authorList>
    </citation>
    <scope>NUCLEOTIDE SEQUENCE [LARGE SCALE GENOMIC DNA]</scope>
    <source>
        <strain evidence="9">KIRAN</strain>
    </source>
</reference>
<dbReference type="InterPro" id="IPR011990">
    <property type="entry name" value="TPR-like_helical_dom_sf"/>
</dbReference>
<evidence type="ECO:0000256" key="3">
    <source>
        <dbReference type="ARBA" id="ARBA00022729"/>
    </source>
</evidence>
<evidence type="ECO:0000256" key="2">
    <source>
        <dbReference type="ARBA" id="ARBA00006275"/>
    </source>
</evidence>